<reference evidence="9 10" key="1">
    <citation type="submission" date="2022-10" db="EMBL/GenBank/DDBJ databases">
        <title>Pararhodobacter sp. nov., isolated from marine algae.</title>
        <authorList>
            <person name="Choi B.J."/>
            <person name="Kim J.M."/>
            <person name="Lee J.K."/>
            <person name="Choi D.G."/>
            <person name="Jeon C.O."/>
        </authorList>
    </citation>
    <scope>NUCLEOTIDE SEQUENCE [LARGE SCALE GENOMIC DNA]</scope>
    <source>
        <strain evidence="9 10">ZQ420</strain>
    </source>
</reference>
<feature type="transmembrane region" description="Helical" evidence="8">
    <location>
        <begin position="64"/>
        <end position="83"/>
    </location>
</feature>
<dbReference type="PANTHER" id="PTHR30269:SF37">
    <property type="entry name" value="MEMBRANE TRANSPORTER PROTEIN"/>
    <property type="match status" value="1"/>
</dbReference>
<feature type="transmembrane region" description="Helical" evidence="8">
    <location>
        <begin position="152"/>
        <end position="171"/>
    </location>
</feature>
<evidence type="ECO:0000256" key="2">
    <source>
        <dbReference type="ARBA" id="ARBA00009142"/>
    </source>
</evidence>
<comment type="caution">
    <text evidence="9">The sequence shown here is derived from an EMBL/GenBank/DDBJ whole genome shotgun (WGS) entry which is preliminary data.</text>
</comment>
<comment type="subcellular location">
    <subcellularLocation>
        <location evidence="1 8">Cell membrane</location>
        <topology evidence="1 8">Multi-pass membrane protein</topology>
    </subcellularLocation>
</comment>
<feature type="transmembrane region" description="Helical" evidence="8">
    <location>
        <begin position="123"/>
        <end position="146"/>
    </location>
</feature>
<evidence type="ECO:0000313" key="10">
    <source>
        <dbReference type="Proteomes" id="UP001208938"/>
    </source>
</evidence>
<protein>
    <recommendedName>
        <fullName evidence="8">Probable membrane transporter protein</fullName>
    </recommendedName>
</protein>
<dbReference type="PANTHER" id="PTHR30269">
    <property type="entry name" value="TRANSMEMBRANE PROTEIN YFCA"/>
    <property type="match status" value="1"/>
</dbReference>
<dbReference type="Proteomes" id="UP001208938">
    <property type="component" value="Unassembled WGS sequence"/>
</dbReference>
<keyword evidence="4 8" id="KW-1003">Cell membrane</keyword>
<accession>A0ABT3GVL5</accession>
<sequence>MAAVVFIAAFVRGFSGFGYPVLLVAAGALVTNPVPLVPVGLLGDMLIGVTLWRSARPYVDWPTMIRLIIGAAVGLVPGIWLLGLIDDDMARLVVSGMVLLAALVMLGGWTLPGRAGPSMTIGAGFVSGLVTPAGVAGPPVVTLAAALGLAPLVFRATLLAYFITLNVLAMGQFGLAGRLDRETVIAAALSVPLVLLGSWWGARRAVGANPARFRTLTIGVLMAMAVIGLGRALL</sequence>
<evidence type="ECO:0000313" key="9">
    <source>
        <dbReference type="EMBL" id="MCW1931572.1"/>
    </source>
</evidence>
<proteinExistence type="inferred from homology"/>
<organism evidence="9 10">
    <name type="scientific">Pararhodobacter zhoushanensis</name>
    <dbReference type="NCBI Taxonomy" id="2479545"/>
    <lineage>
        <taxon>Bacteria</taxon>
        <taxon>Pseudomonadati</taxon>
        <taxon>Pseudomonadota</taxon>
        <taxon>Alphaproteobacteria</taxon>
        <taxon>Rhodobacterales</taxon>
        <taxon>Paracoccaceae</taxon>
        <taxon>Pararhodobacter</taxon>
    </lineage>
</organism>
<dbReference type="InterPro" id="IPR052017">
    <property type="entry name" value="TSUP"/>
</dbReference>
<dbReference type="InterPro" id="IPR002781">
    <property type="entry name" value="TM_pro_TauE-like"/>
</dbReference>
<feature type="transmembrane region" description="Helical" evidence="8">
    <location>
        <begin position="89"/>
        <end position="111"/>
    </location>
</feature>
<feature type="transmembrane region" description="Helical" evidence="8">
    <location>
        <begin position="183"/>
        <end position="201"/>
    </location>
</feature>
<evidence type="ECO:0000256" key="3">
    <source>
        <dbReference type="ARBA" id="ARBA00022448"/>
    </source>
</evidence>
<evidence type="ECO:0000256" key="1">
    <source>
        <dbReference type="ARBA" id="ARBA00004651"/>
    </source>
</evidence>
<evidence type="ECO:0000256" key="8">
    <source>
        <dbReference type="RuleBase" id="RU363041"/>
    </source>
</evidence>
<keyword evidence="5 8" id="KW-0812">Transmembrane</keyword>
<feature type="transmembrane region" description="Helical" evidence="8">
    <location>
        <begin position="213"/>
        <end position="233"/>
    </location>
</feature>
<dbReference type="EMBL" id="JAPDFL010000001">
    <property type="protein sequence ID" value="MCW1931572.1"/>
    <property type="molecule type" value="Genomic_DNA"/>
</dbReference>
<evidence type="ECO:0000256" key="4">
    <source>
        <dbReference type="ARBA" id="ARBA00022475"/>
    </source>
</evidence>
<keyword evidence="6 8" id="KW-1133">Transmembrane helix</keyword>
<dbReference type="Pfam" id="PF01925">
    <property type="entry name" value="TauE"/>
    <property type="match status" value="1"/>
</dbReference>
<dbReference type="RefSeq" id="WP_264504677.1">
    <property type="nucleotide sequence ID" value="NZ_JAPDFL010000001.1"/>
</dbReference>
<evidence type="ECO:0000256" key="5">
    <source>
        <dbReference type="ARBA" id="ARBA00022692"/>
    </source>
</evidence>
<evidence type="ECO:0000256" key="6">
    <source>
        <dbReference type="ARBA" id="ARBA00022989"/>
    </source>
</evidence>
<keyword evidence="3" id="KW-0813">Transport</keyword>
<gene>
    <name evidence="9" type="ORF">OKW52_04675</name>
</gene>
<evidence type="ECO:0000256" key="7">
    <source>
        <dbReference type="ARBA" id="ARBA00023136"/>
    </source>
</evidence>
<name>A0ABT3GVL5_9RHOB</name>
<keyword evidence="7 8" id="KW-0472">Membrane</keyword>
<keyword evidence="10" id="KW-1185">Reference proteome</keyword>
<comment type="similarity">
    <text evidence="2 8">Belongs to the 4-toluene sulfonate uptake permease (TSUP) (TC 2.A.102) family.</text>
</comment>